<reference evidence="3" key="2">
    <citation type="submission" date="2021-08" db="EMBL/GenBank/DDBJ databases">
        <authorList>
            <person name="Gostincar C."/>
            <person name="Sun X."/>
            <person name="Song Z."/>
            <person name="Gunde-Cimerman N."/>
        </authorList>
    </citation>
    <scope>NUCLEOTIDE SEQUENCE</scope>
    <source>
        <strain evidence="3">EXF-8016</strain>
    </source>
</reference>
<evidence type="ECO:0000256" key="2">
    <source>
        <dbReference type="SAM" id="SignalP"/>
    </source>
</evidence>
<feature type="chain" id="PRO_5040508891" evidence="2">
    <location>
        <begin position="22"/>
        <end position="375"/>
    </location>
</feature>
<protein>
    <submittedName>
        <fullName evidence="3">Uncharacterized protein</fullName>
    </submittedName>
</protein>
<feature type="compositionally biased region" description="Low complexity" evidence="1">
    <location>
        <begin position="320"/>
        <end position="343"/>
    </location>
</feature>
<dbReference type="OrthoDB" id="3538998at2759"/>
<evidence type="ECO:0000313" key="3">
    <source>
        <dbReference type="EMBL" id="KAH0222314.1"/>
    </source>
</evidence>
<evidence type="ECO:0000256" key="1">
    <source>
        <dbReference type="SAM" id="MobiDB-lite"/>
    </source>
</evidence>
<evidence type="ECO:0000313" key="4">
    <source>
        <dbReference type="Proteomes" id="UP000767238"/>
    </source>
</evidence>
<feature type="signal peptide" evidence="2">
    <location>
        <begin position="1"/>
        <end position="21"/>
    </location>
</feature>
<keyword evidence="2" id="KW-0732">Signal</keyword>
<gene>
    <name evidence="3" type="ORF">KCV03_g4654</name>
</gene>
<feature type="compositionally biased region" description="Polar residues" evidence="1">
    <location>
        <begin position="299"/>
        <end position="319"/>
    </location>
</feature>
<organism evidence="3 4">
    <name type="scientific">Aureobasidium melanogenum</name>
    <name type="common">Aureobasidium pullulans var. melanogenum</name>
    <dbReference type="NCBI Taxonomy" id="46634"/>
    <lineage>
        <taxon>Eukaryota</taxon>
        <taxon>Fungi</taxon>
        <taxon>Dikarya</taxon>
        <taxon>Ascomycota</taxon>
        <taxon>Pezizomycotina</taxon>
        <taxon>Dothideomycetes</taxon>
        <taxon>Dothideomycetidae</taxon>
        <taxon>Dothideales</taxon>
        <taxon>Saccotheciaceae</taxon>
        <taxon>Aureobasidium</taxon>
    </lineage>
</organism>
<accession>A0A9P8GH70</accession>
<sequence>MVGKYTFVGCCVAALSAMTYAQDDAQDDVPPPSTIWDRMDLPFTFTDCAAPTEMETCWKAQNYTDEDNFLVQSLGLQNRIDCALTNCWNRIYSCDYQQLLLSYNSTCSLILSEDEPAPHLPFWPAPSDAAESCSCNLNKLNDNLPTNEAYSICMEKVQFERGDPDDLEERPTPDCDCCLYGAYAAGAWDTCKDQDPGYIVLNYLKEAYIDDDSHGNNNSLAQCSSRLQNFNCVDYGFSIYGANASDYARPTPMHSATGTWSDTNGILTAPVSGATYTWTAWNVTLTITAASVEAVATRSASATGEPSGMSTGKTSGSANGSVTREGTGSVTGSVTRTGTGASSMTTGAAPTLMAAQHPAAALMGLGGLAFALLYA</sequence>
<dbReference type="Proteomes" id="UP000767238">
    <property type="component" value="Unassembled WGS sequence"/>
</dbReference>
<reference evidence="3" key="1">
    <citation type="journal article" date="2021" name="J Fungi (Basel)">
        <title>Virulence traits and population genomics of the black yeast Aureobasidium melanogenum.</title>
        <authorList>
            <person name="Cernosa A."/>
            <person name="Sun X."/>
            <person name="Gostincar C."/>
            <person name="Fang C."/>
            <person name="Gunde-Cimerman N."/>
            <person name="Song Z."/>
        </authorList>
    </citation>
    <scope>NUCLEOTIDE SEQUENCE</scope>
    <source>
        <strain evidence="3">EXF-8016</strain>
    </source>
</reference>
<dbReference type="EMBL" id="JAHFYH010000028">
    <property type="protein sequence ID" value="KAH0222314.1"/>
    <property type="molecule type" value="Genomic_DNA"/>
</dbReference>
<proteinExistence type="predicted"/>
<feature type="non-terminal residue" evidence="3">
    <location>
        <position position="375"/>
    </location>
</feature>
<feature type="region of interest" description="Disordered" evidence="1">
    <location>
        <begin position="299"/>
        <end position="343"/>
    </location>
</feature>
<name>A0A9P8GH70_AURME</name>
<dbReference type="AlphaFoldDB" id="A0A9P8GH70"/>
<comment type="caution">
    <text evidence="3">The sequence shown here is derived from an EMBL/GenBank/DDBJ whole genome shotgun (WGS) entry which is preliminary data.</text>
</comment>